<organism evidence="3 4">
    <name type="scientific">Thermoproteota archaeon</name>
    <dbReference type="NCBI Taxonomy" id="2056631"/>
    <lineage>
        <taxon>Archaea</taxon>
        <taxon>Thermoproteota</taxon>
    </lineage>
</organism>
<protein>
    <recommendedName>
        <fullName evidence="1">Histidine--tRNA ligase</fullName>
    </recommendedName>
</protein>
<name>A0A497EKZ0_9CREN</name>
<feature type="domain" description="Class II Histidinyl-tRNA synthetase (HisRS)-like catalytic core" evidence="2">
    <location>
        <begin position="2"/>
        <end position="149"/>
    </location>
</feature>
<dbReference type="GO" id="GO:0005737">
    <property type="term" value="C:cytoplasm"/>
    <property type="evidence" value="ECO:0007669"/>
    <property type="project" value="InterPro"/>
</dbReference>
<evidence type="ECO:0000256" key="1">
    <source>
        <dbReference type="ARBA" id="ARBA00017399"/>
    </source>
</evidence>
<dbReference type="PANTHER" id="PTHR43707:SF1">
    <property type="entry name" value="HISTIDINE--TRNA LIGASE, MITOCHONDRIAL-RELATED"/>
    <property type="match status" value="1"/>
</dbReference>
<dbReference type="Gene3D" id="3.30.930.10">
    <property type="entry name" value="Bira Bifunctional Protein, Domain 2"/>
    <property type="match status" value="1"/>
</dbReference>
<dbReference type="InterPro" id="IPR041715">
    <property type="entry name" value="HisRS-like_core"/>
</dbReference>
<evidence type="ECO:0000313" key="4">
    <source>
        <dbReference type="Proteomes" id="UP000278475"/>
    </source>
</evidence>
<evidence type="ECO:0000313" key="3">
    <source>
        <dbReference type="EMBL" id="RLE46940.1"/>
    </source>
</evidence>
<gene>
    <name evidence="3" type="ORF">DRJ31_09500</name>
</gene>
<comment type="caution">
    <text evidence="3">The sequence shown here is derived from an EMBL/GenBank/DDBJ whole genome shotgun (WGS) entry which is preliminary data.</text>
</comment>
<proteinExistence type="predicted"/>
<accession>A0A497EKZ0</accession>
<dbReference type="Pfam" id="PF13393">
    <property type="entry name" value="tRNA-synt_His"/>
    <property type="match status" value="1"/>
</dbReference>
<dbReference type="PANTHER" id="PTHR43707">
    <property type="entry name" value="HISTIDYL-TRNA SYNTHETASE"/>
    <property type="match status" value="1"/>
</dbReference>
<reference evidence="3 4" key="1">
    <citation type="submission" date="2018-06" db="EMBL/GenBank/DDBJ databases">
        <title>Extensive metabolic versatility and redundancy in microbially diverse, dynamic hydrothermal sediments.</title>
        <authorList>
            <person name="Dombrowski N."/>
            <person name="Teske A."/>
            <person name="Baker B.J."/>
        </authorList>
    </citation>
    <scope>NUCLEOTIDE SEQUENCE [LARGE SCALE GENOMIC DNA]</scope>
    <source>
        <strain evidence="3">B66_G16</strain>
    </source>
</reference>
<dbReference type="EMBL" id="QMQV01000159">
    <property type="protein sequence ID" value="RLE46940.1"/>
    <property type="molecule type" value="Genomic_DNA"/>
</dbReference>
<dbReference type="InterPro" id="IPR004516">
    <property type="entry name" value="HisRS/HisZ"/>
</dbReference>
<dbReference type="Proteomes" id="UP000278475">
    <property type="component" value="Unassembled WGS sequence"/>
</dbReference>
<dbReference type="GO" id="GO:0004821">
    <property type="term" value="F:histidine-tRNA ligase activity"/>
    <property type="evidence" value="ECO:0007669"/>
    <property type="project" value="TreeGrafter"/>
</dbReference>
<dbReference type="SUPFAM" id="SSF55681">
    <property type="entry name" value="Class II aaRS and biotin synthetases"/>
    <property type="match status" value="1"/>
</dbReference>
<sequence>MRKMASSIGLNRADFIKLRKAVVRRNVEEVVEIVDKYGCSPSVKEQILNMLFARGSIEHVGKLVSAMGFEDEVERFRQVLQLLEGYGFENRVFFDLSVVREFEYYTGMVFEVYVPEVGVTIGAGGRYDALLEKLGVEKPSATGFALYVDLCVEALKRQGIELSKKPMKEAYVGVYQFKGVKQAITLAEKLRELGVSTTLELSVKSLEELAEASEKARFVYAVGEDILTLHEGRWRSVSLDEALELPLRR</sequence>
<dbReference type="InterPro" id="IPR045864">
    <property type="entry name" value="aa-tRNA-synth_II/BPL/LPL"/>
</dbReference>
<dbReference type="GO" id="GO:0006427">
    <property type="term" value="P:histidyl-tRNA aminoacylation"/>
    <property type="evidence" value="ECO:0007669"/>
    <property type="project" value="TreeGrafter"/>
</dbReference>
<evidence type="ECO:0000259" key="2">
    <source>
        <dbReference type="Pfam" id="PF13393"/>
    </source>
</evidence>
<dbReference type="AlphaFoldDB" id="A0A497EKZ0"/>